<evidence type="ECO:0000313" key="1">
    <source>
        <dbReference type="EMBL" id="MCX3263917.1"/>
    </source>
</evidence>
<comment type="caution">
    <text evidence="1">The sequence shown here is derived from an EMBL/GenBank/DDBJ whole genome shotgun (WGS) entry which is preliminary data.</text>
</comment>
<gene>
    <name evidence="1" type="ORF">OQZ29_04125</name>
</gene>
<dbReference type="InterPro" id="IPR051200">
    <property type="entry name" value="Host-pathogen_enzymatic-act"/>
</dbReference>
<dbReference type="Proteomes" id="UP001142592">
    <property type="component" value="Unassembled WGS sequence"/>
</dbReference>
<dbReference type="AlphaFoldDB" id="A0A9X3DAV5"/>
<protein>
    <submittedName>
        <fullName evidence="1">YncE family protein</fullName>
    </submittedName>
</protein>
<keyword evidence="2" id="KW-1185">Reference proteome</keyword>
<dbReference type="InterPro" id="IPR031815">
    <property type="entry name" value="DUF5074"/>
</dbReference>
<evidence type="ECO:0000313" key="2">
    <source>
        <dbReference type="Proteomes" id="UP001142592"/>
    </source>
</evidence>
<dbReference type="Gene3D" id="2.130.10.10">
    <property type="entry name" value="YVTN repeat-like/Quinoprotein amine dehydrogenase"/>
    <property type="match status" value="1"/>
</dbReference>
<dbReference type="Pfam" id="PF16819">
    <property type="entry name" value="DUF5074"/>
    <property type="match status" value="1"/>
</dbReference>
<reference evidence="1" key="1">
    <citation type="submission" date="2022-11" db="EMBL/GenBank/DDBJ databases">
        <authorList>
            <person name="Graham C."/>
            <person name="Newman J.D."/>
        </authorList>
    </citation>
    <scope>NUCLEOTIDE SEQUENCE</scope>
    <source>
        <strain evidence="1">DSM 19486</strain>
    </source>
</reference>
<dbReference type="EMBL" id="JAPJUH010000001">
    <property type="protein sequence ID" value="MCX3263917.1"/>
    <property type="molecule type" value="Genomic_DNA"/>
</dbReference>
<dbReference type="InterPro" id="IPR015943">
    <property type="entry name" value="WD40/YVTN_repeat-like_dom_sf"/>
</dbReference>
<dbReference type="SUPFAM" id="SSF50969">
    <property type="entry name" value="YVTN repeat-like/Quinoprotein amine dehydrogenase"/>
    <property type="match status" value="1"/>
</dbReference>
<dbReference type="RefSeq" id="WP_010601928.1">
    <property type="nucleotide sequence ID" value="NZ_JAPJUH010000001.1"/>
</dbReference>
<organism evidence="1 2">
    <name type="scientific">Pedobacter agri</name>
    <dbReference type="NCBI Taxonomy" id="454586"/>
    <lineage>
        <taxon>Bacteria</taxon>
        <taxon>Pseudomonadati</taxon>
        <taxon>Bacteroidota</taxon>
        <taxon>Sphingobacteriia</taxon>
        <taxon>Sphingobacteriales</taxon>
        <taxon>Sphingobacteriaceae</taxon>
        <taxon>Pedobacter</taxon>
    </lineage>
</organism>
<name>A0A9X3DAV5_9SPHI</name>
<accession>A0A9X3DAV5</accession>
<dbReference type="PANTHER" id="PTHR47197:SF3">
    <property type="entry name" value="DIHYDRO-HEME D1 DEHYDROGENASE"/>
    <property type="match status" value="1"/>
</dbReference>
<proteinExistence type="predicted"/>
<dbReference type="PANTHER" id="PTHR47197">
    <property type="entry name" value="PROTEIN NIRF"/>
    <property type="match status" value="1"/>
</dbReference>
<dbReference type="InterPro" id="IPR011044">
    <property type="entry name" value="Quino_amine_DH_bsu"/>
</dbReference>
<sequence>MKNSTTVKMLMLFGLSTVLWSCRKDKSVTPEEQVQLPGQGVTAVNGLYILNEGNFGSNKASLDYYDYATGVYRRNLYGAANPSVTLGLGDVGNDIKIYGSKLYVVVNGSNKLEILDVKSTKKLAQVDIPNCRYVAFYKNKAYVTSYDGYVGVIDTASFKIDTKITVGRQPEDLAVVGDKLYVANSGGYSSSDYERTISVINLTTNLESKRIDVAINLNRLKADQYGDLYVTSRGDYYNIKSNLYVVDTKTDAVKKKFDIEASTFTLDKDFAYIISTAWSNVTMSTVVSYSKINVKDEIVVAGGFIKDGSEKDIVMPYGIAVDPISSDIYLTDAKDYVSPGALYCFDKTGKKKFSVVTGDVPAHLVFYTK</sequence>